<accession>A0ABU2K9U0</accession>
<proteinExistence type="predicted"/>
<comment type="caution">
    <text evidence="3">The sequence shown here is derived from an EMBL/GenBank/DDBJ whole genome shotgun (WGS) entry which is preliminary data.</text>
</comment>
<reference evidence="4" key="1">
    <citation type="submission" date="2023-07" db="EMBL/GenBank/DDBJ databases">
        <title>30 novel species of actinomycetes from the DSMZ collection.</title>
        <authorList>
            <person name="Nouioui I."/>
        </authorList>
    </citation>
    <scope>NUCLEOTIDE SEQUENCE [LARGE SCALE GENOMIC DNA]</scope>
    <source>
        <strain evidence="4">DSM 46792</strain>
    </source>
</reference>
<feature type="region of interest" description="Disordered" evidence="1">
    <location>
        <begin position="217"/>
        <end position="240"/>
    </location>
</feature>
<evidence type="ECO:0000313" key="3">
    <source>
        <dbReference type="EMBL" id="MDT0276959.1"/>
    </source>
</evidence>
<dbReference type="EC" id="2.1.-.-" evidence="3"/>
<dbReference type="GO" id="GO:0008168">
    <property type="term" value="F:methyltransferase activity"/>
    <property type="evidence" value="ECO:0007669"/>
    <property type="project" value="UniProtKB-KW"/>
</dbReference>
<evidence type="ECO:0000256" key="1">
    <source>
        <dbReference type="SAM" id="MobiDB-lite"/>
    </source>
</evidence>
<feature type="domain" description="Methyltransferase" evidence="2">
    <location>
        <begin position="55"/>
        <end position="145"/>
    </location>
</feature>
<keyword evidence="3" id="KW-0808">Transferase</keyword>
<dbReference type="SUPFAM" id="SSF53335">
    <property type="entry name" value="S-adenosyl-L-methionine-dependent methyltransferases"/>
    <property type="match status" value="1"/>
</dbReference>
<feature type="compositionally biased region" description="Gly residues" evidence="1">
    <location>
        <begin position="230"/>
        <end position="240"/>
    </location>
</feature>
<evidence type="ECO:0000313" key="4">
    <source>
        <dbReference type="Proteomes" id="UP001183222"/>
    </source>
</evidence>
<gene>
    <name evidence="3" type="ORF">RM425_13710</name>
</gene>
<dbReference type="Proteomes" id="UP001183222">
    <property type="component" value="Unassembled WGS sequence"/>
</dbReference>
<dbReference type="Gene3D" id="3.40.50.150">
    <property type="entry name" value="Vaccinia Virus protein VP39"/>
    <property type="match status" value="1"/>
</dbReference>
<dbReference type="InterPro" id="IPR050508">
    <property type="entry name" value="Methyltransf_Superfamily"/>
</dbReference>
<dbReference type="InterPro" id="IPR029063">
    <property type="entry name" value="SAM-dependent_MTases_sf"/>
</dbReference>
<protein>
    <submittedName>
        <fullName evidence="3">Class I SAM-dependent methyltransferase</fullName>
        <ecNumber evidence="3">2.1.-.-</ecNumber>
    </submittedName>
</protein>
<sequence length="240" mass="25135">MTEPAHLTATRAGYDALADRYGELSQAALDGAPLDRALLSAFAEMVGADHADPLVLDVGSGPGTIAAHLAGLGLRARGIDLSPAMVSRARRDHPGIRFDVGDMSALGLGDAAAAGLVAWYSLIHVPTGRRQEVIDEFHRVLRPGGHVLLAFQVGEDTLHLDEAFGHPVSLDFHRLRVDDVAALLVRSGFEPTARLVRAPDPTGAAAKIPQGFLLARKPAQGSSVRRATRDGGGGADQGEV</sequence>
<dbReference type="CDD" id="cd02440">
    <property type="entry name" value="AdoMet_MTases"/>
    <property type="match status" value="1"/>
</dbReference>
<name>A0ABU2K9U0_9ACTN</name>
<evidence type="ECO:0000259" key="2">
    <source>
        <dbReference type="Pfam" id="PF13649"/>
    </source>
</evidence>
<organism evidence="3 4">
    <name type="scientific">Blastococcus goldschmidtiae</name>
    <dbReference type="NCBI Taxonomy" id="3075546"/>
    <lineage>
        <taxon>Bacteria</taxon>
        <taxon>Bacillati</taxon>
        <taxon>Actinomycetota</taxon>
        <taxon>Actinomycetes</taxon>
        <taxon>Geodermatophilales</taxon>
        <taxon>Geodermatophilaceae</taxon>
        <taxon>Blastococcus</taxon>
    </lineage>
</organism>
<keyword evidence="3" id="KW-0489">Methyltransferase</keyword>
<dbReference type="RefSeq" id="WP_311345775.1">
    <property type="nucleotide sequence ID" value="NZ_JAVREI010000009.1"/>
</dbReference>
<dbReference type="EMBL" id="JAVREI010000009">
    <property type="protein sequence ID" value="MDT0276959.1"/>
    <property type="molecule type" value="Genomic_DNA"/>
</dbReference>
<dbReference type="InterPro" id="IPR041698">
    <property type="entry name" value="Methyltransf_25"/>
</dbReference>
<keyword evidence="4" id="KW-1185">Reference proteome</keyword>
<dbReference type="Pfam" id="PF13649">
    <property type="entry name" value="Methyltransf_25"/>
    <property type="match status" value="1"/>
</dbReference>
<dbReference type="PANTHER" id="PTHR42912">
    <property type="entry name" value="METHYLTRANSFERASE"/>
    <property type="match status" value="1"/>
</dbReference>
<dbReference type="GO" id="GO:0032259">
    <property type="term" value="P:methylation"/>
    <property type="evidence" value="ECO:0007669"/>
    <property type="project" value="UniProtKB-KW"/>
</dbReference>